<protein>
    <submittedName>
        <fullName evidence="3">Esterase-like activity of phytase family protein</fullName>
    </submittedName>
</protein>
<evidence type="ECO:0000313" key="4">
    <source>
        <dbReference type="Proteomes" id="UP000308038"/>
    </source>
</evidence>
<dbReference type="EMBL" id="SSTI01000003">
    <property type="protein sequence ID" value="THG40939.1"/>
    <property type="molecule type" value="Genomic_DNA"/>
</dbReference>
<dbReference type="PIRSF" id="PIRSF031900">
    <property type="entry name" value="UCP031900"/>
    <property type="match status" value="1"/>
</dbReference>
<evidence type="ECO:0000259" key="2">
    <source>
        <dbReference type="Pfam" id="PF13449"/>
    </source>
</evidence>
<sequence>MGTAVRRSTSFLLSVAAVLLVVPRYDGAERLPTIRDRPMVTANPYVPAGGWPDRIGALAPVGGLTLSSSDPAFGGFSALALHDGRAHLLSDGGNLVTLALRGGTVREPRGHVLRQGPGVGWDRRDRDSESLTLDPRTGHAWVGYETHNQIWRYAPGYARAERHSAPAAMRRWEPNLGAESLVRLRDGAFLTFAERKPNRRTRHGLLFTGDPTVPGAKPIRFLFQPPNRYDPSDAAELPDGDLLVLTRRFQYPFRFTAKLVRISRADIQPNAVVSGKTVATLAPPVLGENAEGLAITQERGETMVWIVTDNDAMVLRPTYLLKLRWPRSEREK</sequence>
<evidence type="ECO:0000256" key="1">
    <source>
        <dbReference type="SAM" id="MobiDB-lite"/>
    </source>
</evidence>
<proteinExistence type="predicted"/>
<reference evidence="3 4" key="1">
    <citation type="submission" date="2019-04" db="EMBL/GenBank/DDBJ databases">
        <title>Microbes associate with the intestines of laboratory mice.</title>
        <authorList>
            <person name="Navarre W."/>
            <person name="Wong E."/>
            <person name="Huang K.C."/>
            <person name="Tropini C."/>
            <person name="Ng K."/>
            <person name="Yu B."/>
        </authorList>
    </citation>
    <scope>NUCLEOTIDE SEQUENCE [LARGE SCALE GENOMIC DNA]</scope>
    <source>
        <strain evidence="3 4">NM83_B4-11</strain>
    </source>
</reference>
<feature type="region of interest" description="Disordered" evidence="1">
    <location>
        <begin position="109"/>
        <end position="130"/>
    </location>
</feature>
<organism evidence="3 4">
    <name type="scientific">Sphingomonas olei</name>
    <dbReference type="NCBI Taxonomy" id="1886787"/>
    <lineage>
        <taxon>Bacteria</taxon>
        <taxon>Pseudomonadati</taxon>
        <taxon>Pseudomonadota</taxon>
        <taxon>Alphaproteobacteria</taxon>
        <taxon>Sphingomonadales</taxon>
        <taxon>Sphingomonadaceae</taxon>
        <taxon>Sphingomonas</taxon>
    </lineage>
</organism>
<name>A0ABY2QJ56_9SPHN</name>
<dbReference type="InterPro" id="IPR014567">
    <property type="entry name" value="UCP031900"/>
</dbReference>
<dbReference type="Pfam" id="PF13449">
    <property type="entry name" value="Phytase-like"/>
    <property type="match status" value="1"/>
</dbReference>
<feature type="domain" description="Phytase-like" evidence="2">
    <location>
        <begin position="72"/>
        <end position="311"/>
    </location>
</feature>
<keyword evidence="4" id="KW-1185">Reference proteome</keyword>
<comment type="caution">
    <text evidence="3">The sequence shown here is derived from an EMBL/GenBank/DDBJ whole genome shotgun (WGS) entry which is preliminary data.</text>
</comment>
<dbReference type="Proteomes" id="UP000308038">
    <property type="component" value="Unassembled WGS sequence"/>
</dbReference>
<accession>A0ABY2QJ56</accession>
<evidence type="ECO:0000313" key="3">
    <source>
        <dbReference type="EMBL" id="THG40939.1"/>
    </source>
</evidence>
<dbReference type="InterPro" id="IPR027372">
    <property type="entry name" value="Phytase-like_dom"/>
</dbReference>
<gene>
    <name evidence="3" type="ORF">E5988_04945</name>
</gene>